<dbReference type="KEGG" id="amer:121593083"/>
<feature type="domain" description="FAM234A/B beta-propeller" evidence="7">
    <location>
        <begin position="234"/>
        <end position="401"/>
    </location>
</feature>
<dbReference type="VEuPathDB" id="VectorBase:AMEM21_000305"/>
<keyword evidence="2 6" id="KW-0812">Transmembrane</keyword>
<evidence type="ECO:0000313" key="9">
    <source>
        <dbReference type="Proteomes" id="UP000075903"/>
    </source>
</evidence>
<feature type="compositionally biased region" description="Low complexity" evidence="5">
    <location>
        <begin position="568"/>
        <end position="577"/>
    </location>
</feature>
<evidence type="ECO:0000256" key="1">
    <source>
        <dbReference type="ARBA" id="ARBA00004167"/>
    </source>
</evidence>
<reference evidence="8" key="1">
    <citation type="submission" date="2020-05" db="UniProtKB">
        <authorList>
            <consortium name="EnsemblMetazoa"/>
        </authorList>
    </citation>
    <scope>IDENTIFICATION</scope>
    <source>
        <strain evidence="8">MAF</strain>
    </source>
</reference>
<evidence type="ECO:0000259" key="7">
    <source>
        <dbReference type="Pfam" id="PF23727"/>
    </source>
</evidence>
<keyword evidence="9" id="KW-1185">Reference proteome</keyword>
<protein>
    <recommendedName>
        <fullName evidence="7">FAM234A/B beta-propeller domain-containing protein</fullName>
    </recommendedName>
</protein>
<evidence type="ECO:0000313" key="8">
    <source>
        <dbReference type="EnsemblMetazoa" id="AMEM009129-PA"/>
    </source>
</evidence>
<proteinExistence type="predicted"/>
<organism evidence="8 9">
    <name type="scientific">Anopheles merus</name>
    <name type="common">Mosquito</name>
    <dbReference type="NCBI Taxonomy" id="30066"/>
    <lineage>
        <taxon>Eukaryota</taxon>
        <taxon>Metazoa</taxon>
        <taxon>Ecdysozoa</taxon>
        <taxon>Arthropoda</taxon>
        <taxon>Hexapoda</taxon>
        <taxon>Insecta</taxon>
        <taxon>Pterygota</taxon>
        <taxon>Neoptera</taxon>
        <taxon>Endopterygota</taxon>
        <taxon>Diptera</taxon>
        <taxon>Nematocera</taxon>
        <taxon>Culicoidea</taxon>
        <taxon>Culicidae</taxon>
        <taxon>Anophelinae</taxon>
        <taxon>Anopheles</taxon>
    </lineage>
</organism>
<dbReference type="Proteomes" id="UP000075903">
    <property type="component" value="Unassembled WGS sequence"/>
</dbReference>
<sequence length="723" mass="79638">MPNSDSSGGIYSPLPQTTLTDSESEEELLRRTTTITVRRITAERGGGGTIGGGGGGGGSSSARGGIPTAIMMNGMKGRPVAEVRATVGSAGGTENGGAALYNGGYPPSPSDVEDASGVFHADNVAILHEAGSIPDRKMSFPRKCCFVASLVVCFLAVVVFLWIIPCSDELSCPARAERVKTQNWIRNYEKIELKGVINVVEGVHGKSKNLVFMYRGDKLFPEFDESYRRRNGIISLIGSSGKVAWYDQMINEPKSIDCTLLDADRSGAPDCLVLDEYGQLECIDPLSGEWLWHAEGYNKRSNSGGSKQNDMLDFPLLIPDVDGDKVYDLLFVTSSSETKHNRLVMISGRKGVTIGDSYAVKECLYVHKLMLDEELNVKFNCVKEKSEQQKAKSLPELYKLIHRKALDMRVVRRMPTDLPQHKFFGQRRNTEKQRTITNVGGKQLVVENRGKCPENCSTSVLLTEESTGELLWNVSGRQLYGMQPVRLSFSNFGSDNRSTMYGFVIKFWEWSQRDPDNRSSRFKRALIRWNDDDASKQRFIHQQPWIGPPGLDAISKTSSSARGQNQTSSSSASSSSSGRPAGVFRTRMRFLKETIKLIVFNTTYIKIENTSQSNVIQFCRETISGDPAAEVLCQPDLNYQENSLLIADLDDDGSQELVSYYSTFVKTATNEADGMGAGVGVGPGATMKLKTYVQLLRLESELPKLYSPPAAGEESVSEAGKHR</sequence>
<dbReference type="VEuPathDB" id="VectorBase:AMEM009129"/>
<evidence type="ECO:0000256" key="5">
    <source>
        <dbReference type="SAM" id="MobiDB-lite"/>
    </source>
</evidence>
<evidence type="ECO:0000256" key="3">
    <source>
        <dbReference type="ARBA" id="ARBA00022989"/>
    </source>
</evidence>
<dbReference type="PANTHER" id="PTHR21419">
    <property type="match status" value="1"/>
</dbReference>
<dbReference type="EnsemblMetazoa" id="AMEM009129-RA">
    <property type="protein sequence ID" value="AMEM009129-PA"/>
    <property type="gene ID" value="AMEM009129"/>
</dbReference>
<dbReference type="InterPro" id="IPR045232">
    <property type="entry name" value="FAM234"/>
</dbReference>
<dbReference type="Pfam" id="PF23727">
    <property type="entry name" value="Beta-prop_FAM234A_B"/>
    <property type="match status" value="1"/>
</dbReference>
<comment type="subcellular location">
    <subcellularLocation>
        <location evidence="1">Membrane</location>
        <topology evidence="1">Single-pass membrane protein</topology>
    </subcellularLocation>
</comment>
<keyword evidence="3 6" id="KW-1133">Transmembrane helix</keyword>
<dbReference type="AlphaFoldDB" id="A0A182V5C4"/>
<feature type="transmembrane region" description="Helical" evidence="6">
    <location>
        <begin position="144"/>
        <end position="164"/>
    </location>
</feature>
<feature type="region of interest" description="Disordered" evidence="5">
    <location>
        <begin position="541"/>
        <end position="581"/>
    </location>
</feature>
<dbReference type="InterPro" id="IPR055409">
    <property type="entry name" value="Beta-prop_FAM234A_B"/>
</dbReference>
<evidence type="ECO:0000256" key="2">
    <source>
        <dbReference type="ARBA" id="ARBA00022692"/>
    </source>
</evidence>
<evidence type="ECO:0000256" key="4">
    <source>
        <dbReference type="ARBA" id="ARBA00023136"/>
    </source>
</evidence>
<dbReference type="RefSeq" id="XP_041771084.1">
    <property type="nucleotide sequence ID" value="XM_041915150.1"/>
</dbReference>
<feature type="compositionally biased region" description="Polar residues" evidence="5">
    <location>
        <begin position="555"/>
        <end position="567"/>
    </location>
</feature>
<dbReference type="GO" id="GO:0016020">
    <property type="term" value="C:membrane"/>
    <property type="evidence" value="ECO:0007669"/>
    <property type="project" value="UniProtKB-SubCell"/>
</dbReference>
<evidence type="ECO:0000256" key="6">
    <source>
        <dbReference type="SAM" id="Phobius"/>
    </source>
</evidence>
<dbReference type="PANTHER" id="PTHR21419:SF29">
    <property type="entry name" value="LD24894P"/>
    <property type="match status" value="1"/>
</dbReference>
<keyword evidence="4 6" id="KW-0472">Membrane</keyword>
<name>A0A182V5C4_ANOME</name>
<accession>A0A182V5C4</accession>
<dbReference type="GeneID" id="121593083"/>
<feature type="region of interest" description="Disordered" evidence="5">
    <location>
        <begin position="1"/>
        <end position="29"/>
    </location>
</feature>